<proteinExistence type="predicted"/>
<dbReference type="EMBL" id="CP002868">
    <property type="protein sequence ID" value="AEJ20575.1"/>
    <property type="molecule type" value="Genomic_DNA"/>
</dbReference>
<dbReference type="RefSeq" id="WP_013969854.1">
    <property type="nucleotide sequence ID" value="NC_015732.1"/>
</dbReference>
<protein>
    <submittedName>
        <fullName evidence="1">Uncharacterized protein</fullName>
    </submittedName>
</protein>
<dbReference type="KEGG" id="scd:Spica_2470"/>
<organism evidence="1 2">
    <name type="scientific">Gracilinema caldarium (strain ATCC 51460 / DSM 7334 / H1)</name>
    <name type="common">Treponema caldarium</name>
    <dbReference type="NCBI Taxonomy" id="744872"/>
    <lineage>
        <taxon>Bacteria</taxon>
        <taxon>Pseudomonadati</taxon>
        <taxon>Spirochaetota</taxon>
        <taxon>Spirochaetia</taxon>
        <taxon>Spirochaetales</taxon>
        <taxon>Breznakiellaceae</taxon>
        <taxon>Gracilinema</taxon>
    </lineage>
</organism>
<keyword evidence="2" id="KW-1185">Reference proteome</keyword>
<name>F8F4C8_GRAC1</name>
<dbReference type="HOGENOM" id="CLU_1502838_0_0_12"/>
<evidence type="ECO:0000313" key="1">
    <source>
        <dbReference type="EMBL" id="AEJ20575.1"/>
    </source>
</evidence>
<accession>F8F4C8</accession>
<reference evidence="2" key="1">
    <citation type="journal article" date="2013" name="Stand. Genomic Sci.">
        <title>Genome sequence of the thermophilic fresh-water bacterium Spirochaeta caldaria type strain (H1(T)), reclassification of Spirochaeta caldaria, Spirochaeta stenostrepta, and Spirochaeta zuelzerae in the genus Treponema as Treponema caldaria comb. nov., Treponema stenostrepta comb. nov., and Treponema zuelzerae comb. nov., and emendation of the genus Treponema.</title>
        <authorList>
            <person name="Abt B."/>
            <person name="Goker M."/>
            <person name="Scheuner C."/>
            <person name="Han C."/>
            <person name="Lu M."/>
            <person name="Misra M."/>
            <person name="Lapidus A."/>
            <person name="Nolan M."/>
            <person name="Lucas S."/>
            <person name="Hammon N."/>
            <person name="Deshpande S."/>
            <person name="Cheng J.F."/>
            <person name="Tapia R."/>
            <person name="Goodwin L.A."/>
            <person name="Pitluck S."/>
            <person name="Liolios K."/>
            <person name="Pagani I."/>
            <person name="Ivanova N."/>
            <person name="Mavromatis K."/>
            <person name="Mikhailova N."/>
            <person name="Huntemann M."/>
            <person name="Pati A."/>
            <person name="Chen A."/>
            <person name="Palaniappan K."/>
            <person name="Land M."/>
            <person name="Hauser L."/>
            <person name="Jeffries C.D."/>
            <person name="Rohde M."/>
            <person name="Spring S."/>
            <person name="Gronow S."/>
            <person name="Detter J.C."/>
            <person name="Bristow J."/>
            <person name="Eisen J.A."/>
            <person name="Markowitz V."/>
            <person name="Hugenholtz P."/>
            <person name="Kyrpides N.C."/>
            <person name="Woyke T."/>
            <person name="Klenk H.P."/>
        </authorList>
    </citation>
    <scope>NUCLEOTIDE SEQUENCE</scope>
    <source>
        <strain evidence="2">ATCC 51460 / DSM 7334 / H1</strain>
    </source>
</reference>
<sequence length="179" mass="19947">MKRSVLLTGLLIIIILLDSCGSMPVPGVSVNIPGPNLSGAAATASSSEVMDFKKDEVLCLSPQDQSNNGRFYLARVITPASKETKNQAEVLFIEDGVKGWTSKVILTRKVEKADLTIGTLVFYPDGWQMHEKMSQDQYRFATWRLGRITNNDELFKNLIEIAGASYYYSVIRIPLEKIE</sequence>
<gene>
    <name evidence="1" type="ordered locus">Spica_2470</name>
</gene>
<dbReference type="OrthoDB" id="333404at2"/>
<evidence type="ECO:0000313" key="2">
    <source>
        <dbReference type="Proteomes" id="UP000000503"/>
    </source>
</evidence>
<dbReference type="Proteomes" id="UP000000503">
    <property type="component" value="Chromosome"/>
</dbReference>
<dbReference type="AlphaFoldDB" id="F8F4C8"/>
<dbReference type="STRING" id="744872.Spica_2470"/>